<dbReference type="InterPro" id="IPR051044">
    <property type="entry name" value="MAG_DAG_Lipase"/>
</dbReference>
<evidence type="ECO:0000313" key="3">
    <source>
        <dbReference type="Proteomes" id="UP001154282"/>
    </source>
</evidence>
<protein>
    <recommendedName>
        <fullName evidence="1">Serine aminopeptidase S33 domain-containing protein</fullName>
    </recommendedName>
</protein>
<name>A0AAV0JNG3_9ROSI</name>
<evidence type="ECO:0000313" key="2">
    <source>
        <dbReference type="EMBL" id="CAI0411504.1"/>
    </source>
</evidence>
<dbReference type="InterPro" id="IPR022742">
    <property type="entry name" value="Hydrolase_4"/>
</dbReference>
<evidence type="ECO:0000259" key="1">
    <source>
        <dbReference type="Pfam" id="PF12146"/>
    </source>
</evidence>
<dbReference type="InterPro" id="IPR029058">
    <property type="entry name" value="AB_hydrolase_fold"/>
</dbReference>
<accession>A0AAV0JNG3</accession>
<dbReference type="AlphaFoldDB" id="A0AAV0JNG3"/>
<comment type="caution">
    <text evidence="2">The sequence shown here is derived from an EMBL/GenBank/DDBJ whole genome shotgun (WGS) entry which is preliminary data.</text>
</comment>
<organism evidence="2 3">
    <name type="scientific">Linum tenue</name>
    <dbReference type="NCBI Taxonomy" id="586396"/>
    <lineage>
        <taxon>Eukaryota</taxon>
        <taxon>Viridiplantae</taxon>
        <taxon>Streptophyta</taxon>
        <taxon>Embryophyta</taxon>
        <taxon>Tracheophyta</taxon>
        <taxon>Spermatophyta</taxon>
        <taxon>Magnoliopsida</taxon>
        <taxon>eudicotyledons</taxon>
        <taxon>Gunneridae</taxon>
        <taxon>Pentapetalae</taxon>
        <taxon>rosids</taxon>
        <taxon>fabids</taxon>
        <taxon>Malpighiales</taxon>
        <taxon>Linaceae</taxon>
        <taxon>Linum</taxon>
    </lineage>
</organism>
<sequence>QEFILNSRGSKLFTCKWVPANEEPKALIFLCHGYAMECSITMNPGTAMRLAKQGYGVYGIDYEGHGKSSGLQGYIQNLDSVVQDCAQHFRNISGWGEKTEDKRGKKRYLMGESLGGAVTLLLHRTMPNFWDGAILVAPMCKVRMPLPHYRNYDNILLIAFILLELFGEKDINIIIVNLVFCYGGEVSLVEAFA</sequence>
<dbReference type="PANTHER" id="PTHR11614">
    <property type="entry name" value="PHOSPHOLIPASE-RELATED"/>
    <property type="match status" value="1"/>
</dbReference>
<feature type="domain" description="Serine aminopeptidase S33" evidence="1">
    <location>
        <begin position="23"/>
        <end position="149"/>
    </location>
</feature>
<dbReference type="SUPFAM" id="SSF53474">
    <property type="entry name" value="alpha/beta-Hydrolases"/>
    <property type="match status" value="1"/>
</dbReference>
<dbReference type="EMBL" id="CAMGYJ010000005">
    <property type="protein sequence ID" value="CAI0411504.1"/>
    <property type="molecule type" value="Genomic_DNA"/>
</dbReference>
<dbReference type="Pfam" id="PF12146">
    <property type="entry name" value="Hydrolase_4"/>
    <property type="match status" value="1"/>
</dbReference>
<gene>
    <name evidence="2" type="ORF">LITE_LOCUS15200</name>
</gene>
<keyword evidence="3" id="KW-1185">Reference proteome</keyword>
<feature type="non-terminal residue" evidence="2">
    <location>
        <position position="1"/>
    </location>
</feature>
<proteinExistence type="predicted"/>
<reference evidence="2" key="1">
    <citation type="submission" date="2022-08" db="EMBL/GenBank/DDBJ databases">
        <authorList>
            <person name="Gutierrez-Valencia J."/>
        </authorList>
    </citation>
    <scope>NUCLEOTIDE SEQUENCE</scope>
</reference>
<dbReference type="Proteomes" id="UP001154282">
    <property type="component" value="Unassembled WGS sequence"/>
</dbReference>
<dbReference type="Gene3D" id="3.40.50.1820">
    <property type="entry name" value="alpha/beta hydrolase"/>
    <property type="match status" value="1"/>
</dbReference>